<dbReference type="Pfam" id="PF00989">
    <property type="entry name" value="PAS"/>
    <property type="match status" value="1"/>
</dbReference>
<evidence type="ECO:0000259" key="1">
    <source>
        <dbReference type="PROSITE" id="PS50112"/>
    </source>
</evidence>
<dbReference type="PROSITE" id="PS50112">
    <property type="entry name" value="PAS"/>
    <property type="match status" value="1"/>
</dbReference>
<dbReference type="SMART" id="SM00091">
    <property type="entry name" value="PAS"/>
    <property type="match status" value="2"/>
</dbReference>
<organism evidence="2 3">
    <name type="scientific">Streptomyces brasiliensis</name>
    <dbReference type="NCBI Taxonomy" id="1954"/>
    <lineage>
        <taxon>Bacteria</taxon>
        <taxon>Bacillati</taxon>
        <taxon>Actinomycetota</taxon>
        <taxon>Actinomycetes</taxon>
        <taxon>Kitasatosporales</taxon>
        <taxon>Streptomycetaceae</taxon>
        <taxon>Streptomyces</taxon>
    </lineage>
</organism>
<dbReference type="CDD" id="cd00130">
    <property type="entry name" value="PAS"/>
    <property type="match status" value="1"/>
</dbReference>
<dbReference type="SUPFAM" id="SSF55785">
    <property type="entry name" value="PYP-like sensor domain (PAS domain)"/>
    <property type="match status" value="2"/>
</dbReference>
<dbReference type="Gene3D" id="3.30.450.20">
    <property type="entry name" value="PAS domain"/>
    <property type="match status" value="2"/>
</dbReference>
<feature type="domain" description="PAS" evidence="1">
    <location>
        <begin position="1"/>
        <end position="33"/>
    </location>
</feature>
<comment type="caution">
    <text evidence="2">The sequence shown here is derived from an EMBL/GenBank/DDBJ whole genome shotgun (WGS) entry which is preliminary data.</text>
</comment>
<evidence type="ECO:0000313" key="2">
    <source>
        <dbReference type="EMBL" id="GGJ26575.1"/>
    </source>
</evidence>
<dbReference type="Proteomes" id="UP000657574">
    <property type="component" value="Unassembled WGS sequence"/>
</dbReference>
<gene>
    <name evidence="2" type="ORF">GCM10010121_042230</name>
</gene>
<dbReference type="NCBIfam" id="TIGR00229">
    <property type="entry name" value="sensory_box"/>
    <property type="match status" value="1"/>
</dbReference>
<reference evidence="2" key="2">
    <citation type="submission" date="2020-09" db="EMBL/GenBank/DDBJ databases">
        <authorList>
            <person name="Sun Q."/>
            <person name="Ohkuma M."/>
        </authorList>
    </citation>
    <scope>NUCLEOTIDE SEQUENCE</scope>
    <source>
        <strain evidence="2">JCM 3086</strain>
    </source>
</reference>
<evidence type="ECO:0000313" key="3">
    <source>
        <dbReference type="Proteomes" id="UP000657574"/>
    </source>
</evidence>
<reference evidence="2" key="1">
    <citation type="journal article" date="2014" name="Int. J. Syst. Evol. Microbiol.">
        <title>Complete genome sequence of Corynebacterium casei LMG S-19264T (=DSM 44701T), isolated from a smear-ripened cheese.</title>
        <authorList>
            <consortium name="US DOE Joint Genome Institute (JGI-PGF)"/>
            <person name="Walter F."/>
            <person name="Albersmeier A."/>
            <person name="Kalinowski J."/>
            <person name="Ruckert C."/>
        </authorList>
    </citation>
    <scope>NUCLEOTIDE SEQUENCE</scope>
    <source>
        <strain evidence="2">JCM 3086</strain>
    </source>
</reference>
<dbReference type="AlphaFoldDB" id="A0A917KU50"/>
<protein>
    <recommendedName>
        <fullName evidence="1">PAS domain-containing protein</fullName>
    </recommendedName>
</protein>
<dbReference type="EMBL" id="BMQA01000013">
    <property type="protein sequence ID" value="GGJ26575.1"/>
    <property type="molecule type" value="Genomic_DNA"/>
</dbReference>
<dbReference type="GO" id="GO:0006355">
    <property type="term" value="P:regulation of DNA-templated transcription"/>
    <property type="evidence" value="ECO:0007669"/>
    <property type="project" value="InterPro"/>
</dbReference>
<keyword evidence="3" id="KW-1185">Reference proteome</keyword>
<name>A0A917KU50_9ACTN</name>
<dbReference type="InterPro" id="IPR000014">
    <property type="entry name" value="PAS"/>
</dbReference>
<dbReference type="Pfam" id="PF08448">
    <property type="entry name" value="PAS_4"/>
    <property type="match status" value="1"/>
</dbReference>
<sequence length="190" mass="20751">MAVAIIDALGRVTGWSEGAQQITGYTAGEIVGRPAAGLLAGELSVETADTHNGVFTLRHRDGRLVEIDVTSCPVIGSDGQPTGYVITADRPSAPEPALAELALRQAPMPMTIFDTRQRYLFLSDVVRRGRGAGEEDLVGRFFMDTVEDADHTRDFLRRLRQVVETGRPVRYDDVIGPPPVSGERAWNMEM</sequence>
<accession>A0A917KU50</accession>
<proteinExistence type="predicted"/>
<dbReference type="InterPro" id="IPR013656">
    <property type="entry name" value="PAS_4"/>
</dbReference>
<dbReference type="InterPro" id="IPR013767">
    <property type="entry name" value="PAS_fold"/>
</dbReference>
<dbReference type="InterPro" id="IPR035965">
    <property type="entry name" value="PAS-like_dom_sf"/>
</dbReference>